<proteinExistence type="predicted"/>
<evidence type="ECO:0000256" key="2">
    <source>
        <dbReference type="SAM" id="Phobius"/>
    </source>
</evidence>
<feature type="transmembrane region" description="Helical" evidence="2">
    <location>
        <begin position="12"/>
        <end position="31"/>
    </location>
</feature>
<evidence type="ECO:0000256" key="1">
    <source>
        <dbReference type="SAM" id="MobiDB-lite"/>
    </source>
</evidence>
<dbReference type="Proteomes" id="UP000306324">
    <property type="component" value="Unassembled WGS sequence"/>
</dbReference>
<evidence type="ECO:0000313" key="4">
    <source>
        <dbReference type="EMBL" id="TMQ77309.1"/>
    </source>
</evidence>
<dbReference type="InterPro" id="IPR024478">
    <property type="entry name" value="HlyB_4HB_MCP"/>
</dbReference>
<evidence type="ECO:0000313" key="5">
    <source>
        <dbReference type="Proteomes" id="UP000306324"/>
    </source>
</evidence>
<dbReference type="AlphaFoldDB" id="A0A5S4EPD9"/>
<keyword evidence="2" id="KW-1133">Transmembrane helix</keyword>
<feature type="domain" description="Chemotaxis methyl-accepting receptor HlyB-like 4HB MCP" evidence="3">
    <location>
        <begin position="4"/>
        <end position="79"/>
    </location>
</feature>
<accession>A0A5S4EPD9</accession>
<keyword evidence="2" id="KW-0472">Membrane</keyword>
<name>A0A5S4EPD9_9PROT</name>
<dbReference type="Pfam" id="PF12729">
    <property type="entry name" value="4HB_MCP_1"/>
    <property type="match status" value="1"/>
</dbReference>
<dbReference type="EMBL" id="SWAD01000028">
    <property type="protein sequence ID" value="TMQ77309.1"/>
    <property type="molecule type" value="Genomic_DNA"/>
</dbReference>
<sequence>MFKNLKIGARLGFGFGFIVILLLGISVLSYLRVSGLNADIDKLVNHFFPKTVWANHIIEAINLIARAQRNLLIDPRPEESKLRTSMPAKRWETSRPS</sequence>
<feature type="region of interest" description="Disordered" evidence="1">
    <location>
        <begin position="78"/>
        <end position="97"/>
    </location>
</feature>
<protein>
    <submittedName>
        <fullName evidence="4">Methyl-accepting chemotaxis protein I (Serine chemoreceptor protein)</fullName>
    </submittedName>
</protein>
<comment type="caution">
    <text evidence="4">The sequence shown here is derived from an EMBL/GenBank/DDBJ whole genome shotgun (WGS) entry which is preliminary data.</text>
</comment>
<keyword evidence="2" id="KW-0812">Transmembrane</keyword>
<organism evidence="4 5">
    <name type="scientific">Candidatus Accumulibacter phosphatis</name>
    <dbReference type="NCBI Taxonomy" id="327160"/>
    <lineage>
        <taxon>Bacteria</taxon>
        <taxon>Pseudomonadati</taxon>
        <taxon>Pseudomonadota</taxon>
        <taxon>Betaproteobacteria</taxon>
        <taxon>Candidatus Accumulibacter</taxon>
    </lineage>
</organism>
<keyword evidence="5" id="KW-1185">Reference proteome</keyword>
<gene>
    <name evidence="4" type="ORF">ACCUM_3343</name>
</gene>
<keyword evidence="4" id="KW-0675">Receptor</keyword>
<reference evidence="4 5" key="1">
    <citation type="submission" date="2019-04" db="EMBL/GenBank/DDBJ databases">
        <title>A novel phosphate-accumulating bacterium identified in bioreactor for phosphate removal from wastewater.</title>
        <authorList>
            <person name="Kotlyarov R.Y."/>
            <person name="Beletsky A.V."/>
            <person name="Kallistova A.Y."/>
            <person name="Dorofeev A.G."/>
            <person name="Nikolaev Y.Y."/>
            <person name="Pimenov N.V."/>
            <person name="Ravin N.V."/>
            <person name="Mardanov A.V."/>
        </authorList>
    </citation>
    <scope>NUCLEOTIDE SEQUENCE [LARGE SCALE GENOMIC DNA]</scope>
    <source>
        <strain evidence="4 5">Bin19</strain>
    </source>
</reference>
<dbReference type="RefSeq" id="WP_171047279.1">
    <property type="nucleotide sequence ID" value="NZ_SWAD01000028.1"/>
</dbReference>
<evidence type="ECO:0000259" key="3">
    <source>
        <dbReference type="Pfam" id="PF12729"/>
    </source>
</evidence>